<evidence type="ECO:0000313" key="3">
    <source>
        <dbReference type="Proteomes" id="UP000291084"/>
    </source>
</evidence>
<name>A0A0S3R5J1_PHAAN</name>
<dbReference type="Proteomes" id="UP000291084">
    <property type="component" value="Chromosome 1"/>
</dbReference>
<dbReference type="AlphaFoldDB" id="A0A0S3R5J1"/>
<feature type="compositionally biased region" description="Low complexity" evidence="1">
    <location>
        <begin position="60"/>
        <end position="69"/>
    </location>
</feature>
<evidence type="ECO:0000256" key="1">
    <source>
        <dbReference type="SAM" id="MobiDB-lite"/>
    </source>
</evidence>
<accession>A0A0S3R5J1</accession>
<dbReference type="EMBL" id="AP015034">
    <property type="protein sequence ID" value="BAT75862.1"/>
    <property type="molecule type" value="Genomic_DNA"/>
</dbReference>
<gene>
    <name evidence="2" type="primary">Vigan.01G379000</name>
    <name evidence="2" type="ORF">VIGAN_01379000</name>
</gene>
<evidence type="ECO:0000313" key="2">
    <source>
        <dbReference type="EMBL" id="BAT75862.1"/>
    </source>
</evidence>
<keyword evidence="3" id="KW-1185">Reference proteome</keyword>
<proteinExistence type="predicted"/>
<reference evidence="2 3" key="1">
    <citation type="journal article" date="2015" name="Sci. Rep.">
        <title>The power of single molecule real-time sequencing technology in the de novo assembly of a eukaryotic genome.</title>
        <authorList>
            <person name="Sakai H."/>
            <person name="Naito K."/>
            <person name="Ogiso-Tanaka E."/>
            <person name="Takahashi Y."/>
            <person name="Iseki K."/>
            <person name="Muto C."/>
            <person name="Satou K."/>
            <person name="Teruya K."/>
            <person name="Shiroma A."/>
            <person name="Shimoji M."/>
            <person name="Hirano T."/>
            <person name="Itoh T."/>
            <person name="Kaga A."/>
            <person name="Tomooka N."/>
        </authorList>
    </citation>
    <scope>NUCLEOTIDE SEQUENCE [LARGE SCALE GENOMIC DNA]</scope>
    <source>
        <strain evidence="3">cv. Shumari</strain>
    </source>
</reference>
<organism evidence="2 3">
    <name type="scientific">Vigna angularis var. angularis</name>
    <dbReference type="NCBI Taxonomy" id="157739"/>
    <lineage>
        <taxon>Eukaryota</taxon>
        <taxon>Viridiplantae</taxon>
        <taxon>Streptophyta</taxon>
        <taxon>Embryophyta</taxon>
        <taxon>Tracheophyta</taxon>
        <taxon>Spermatophyta</taxon>
        <taxon>Magnoliopsida</taxon>
        <taxon>eudicotyledons</taxon>
        <taxon>Gunneridae</taxon>
        <taxon>Pentapetalae</taxon>
        <taxon>rosids</taxon>
        <taxon>fabids</taxon>
        <taxon>Fabales</taxon>
        <taxon>Fabaceae</taxon>
        <taxon>Papilionoideae</taxon>
        <taxon>50 kb inversion clade</taxon>
        <taxon>NPAAA clade</taxon>
        <taxon>indigoferoid/millettioid clade</taxon>
        <taxon>Phaseoleae</taxon>
        <taxon>Vigna</taxon>
    </lineage>
</organism>
<sequence length="189" mass="21242">MSISTAQKNPKSRHAFITNLESRRILKPQPFQSLRVACIQTCNQDNTKDPEKAQNQNPKSRSSIRISIRPEPRLQAPSKNTKRAKGRCISSQIVENVAYAMVKTSQGKMVARDFFAMEESDVCSSHQQLKKVVAFPFYLYECVSLCIEIYFAVEVGGYQRLAAAASGTILGWFLVAVEEVGEEVATWNY</sequence>
<protein>
    <submittedName>
        <fullName evidence="2">Uncharacterized protein</fullName>
    </submittedName>
</protein>
<feature type="region of interest" description="Disordered" evidence="1">
    <location>
        <begin position="45"/>
        <end position="84"/>
    </location>
</feature>